<dbReference type="AlphaFoldDB" id="X6MY02"/>
<comment type="caution">
    <text evidence="3">The sequence shown here is derived from an EMBL/GenBank/DDBJ whole genome shotgun (WGS) entry which is preliminary data.</text>
</comment>
<keyword evidence="1" id="KW-1133">Transmembrane helix</keyword>
<proteinExistence type="predicted"/>
<evidence type="ECO:0000313" key="3">
    <source>
        <dbReference type="EMBL" id="ETO18875.1"/>
    </source>
</evidence>
<dbReference type="SMART" id="SM00801">
    <property type="entry name" value="dDENN"/>
    <property type="match status" value="1"/>
</dbReference>
<feature type="transmembrane region" description="Helical" evidence="1">
    <location>
        <begin position="6"/>
        <end position="28"/>
    </location>
</feature>
<dbReference type="EMBL" id="ASPP01014302">
    <property type="protein sequence ID" value="ETO18875.1"/>
    <property type="molecule type" value="Genomic_DNA"/>
</dbReference>
<dbReference type="Proteomes" id="UP000023152">
    <property type="component" value="Unassembled WGS sequence"/>
</dbReference>
<feature type="domain" description="dDENN" evidence="2">
    <location>
        <begin position="51"/>
        <end position="124"/>
    </location>
</feature>
<organism evidence="3 4">
    <name type="scientific">Reticulomyxa filosa</name>
    <dbReference type="NCBI Taxonomy" id="46433"/>
    <lineage>
        <taxon>Eukaryota</taxon>
        <taxon>Sar</taxon>
        <taxon>Rhizaria</taxon>
        <taxon>Retaria</taxon>
        <taxon>Foraminifera</taxon>
        <taxon>Monothalamids</taxon>
        <taxon>Reticulomyxidae</taxon>
        <taxon>Reticulomyxa</taxon>
    </lineage>
</organism>
<reference evidence="3 4" key="1">
    <citation type="journal article" date="2013" name="Curr. Biol.">
        <title>The Genome of the Foraminiferan Reticulomyxa filosa.</title>
        <authorList>
            <person name="Glockner G."/>
            <person name="Hulsmann N."/>
            <person name="Schleicher M."/>
            <person name="Noegel A.A."/>
            <person name="Eichinger L."/>
            <person name="Gallinger C."/>
            <person name="Pawlowski J."/>
            <person name="Sierra R."/>
            <person name="Euteneuer U."/>
            <person name="Pillet L."/>
            <person name="Moustafa A."/>
            <person name="Platzer M."/>
            <person name="Groth M."/>
            <person name="Szafranski K."/>
            <person name="Schliwa M."/>
        </authorList>
    </citation>
    <scope>NUCLEOTIDE SEQUENCE [LARGE SCALE GENOMIC DNA]</scope>
</reference>
<dbReference type="Pfam" id="PF03455">
    <property type="entry name" value="dDENN"/>
    <property type="match status" value="1"/>
</dbReference>
<keyword evidence="1" id="KW-0472">Membrane</keyword>
<protein>
    <recommendedName>
        <fullName evidence="2">dDENN domain-containing protein</fullName>
    </recommendedName>
</protein>
<evidence type="ECO:0000313" key="4">
    <source>
        <dbReference type="Proteomes" id="UP000023152"/>
    </source>
</evidence>
<dbReference type="InterPro" id="IPR005112">
    <property type="entry name" value="dDENN_dom"/>
</dbReference>
<dbReference type="OrthoDB" id="75250at2759"/>
<keyword evidence="1" id="KW-0812">Transmembrane</keyword>
<sequence length="323" mass="38393">MYMNIYIYIYIYICMCTYMFMFFVWCVYEYKQFPKKKKKNNVKDDQQVQFNAFACRVSFWNFFVCGVGIDYRKHLLHPSNIAQVQGINDLIRIDDFLKSRAKAHRKFWHAFVQTQAFEKFIEDILFENSLPDARKYQIQWFHKCYYHVTNNAQAANNSTQRRSSVTGSEFHQWCVKQQMHIFPKYMVPPVNTLNIPKDFSFEPSGVFPMFNPDLFIEPVVKDEKQKAPRKQTKEQIESTEERVKYDLVQIYGCWFTIRVASLDFASEADFTPKFAEKTSKAILKLLYDMNDTTNSFDVPLKPDELIFKSCLIMCGKLKRVNVK</sequence>
<keyword evidence="4" id="KW-1185">Reference proteome</keyword>
<name>X6MY02_RETFI</name>
<evidence type="ECO:0000256" key="1">
    <source>
        <dbReference type="SAM" id="Phobius"/>
    </source>
</evidence>
<gene>
    <name evidence="3" type="ORF">RFI_18368</name>
</gene>
<accession>X6MY02</accession>
<evidence type="ECO:0000259" key="2">
    <source>
        <dbReference type="SMART" id="SM00801"/>
    </source>
</evidence>